<dbReference type="InterPro" id="IPR050796">
    <property type="entry name" value="SCF_F-box_component"/>
</dbReference>
<keyword evidence="3" id="KW-1185">Reference proteome</keyword>
<proteinExistence type="predicted"/>
<dbReference type="Gene3D" id="1.20.1280.50">
    <property type="match status" value="1"/>
</dbReference>
<dbReference type="Gramene" id="BGIOSGA028902-TA">
    <property type="protein sequence ID" value="BGIOSGA028902-PA"/>
    <property type="gene ID" value="BGIOSGA028902"/>
</dbReference>
<dbReference type="SUPFAM" id="SSF81383">
    <property type="entry name" value="F-box domain"/>
    <property type="match status" value="1"/>
</dbReference>
<evidence type="ECO:0000313" key="2">
    <source>
        <dbReference type="EMBL" id="EEC83796.1"/>
    </source>
</evidence>
<reference evidence="2 3" key="1">
    <citation type="journal article" date="2005" name="PLoS Biol.">
        <title>The genomes of Oryza sativa: a history of duplications.</title>
        <authorList>
            <person name="Yu J."/>
            <person name="Wang J."/>
            <person name="Lin W."/>
            <person name="Li S."/>
            <person name="Li H."/>
            <person name="Zhou J."/>
            <person name="Ni P."/>
            <person name="Dong W."/>
            <person name="Hu S."/>
            <person name="Zeng C."/>
            <person name="Zhang J."/>
            <person name="Zhang Y."/>
            <person name="Li R."/>
            <person name="Xu Z."/>
            <person name="Li S."/>
            <person name="Li X."/>
            <person name="Zheng H."/>
            <person name="Cong L."/>
            <person name="Lin L."/>
            <person name="Yin J."/>
            <person name="Geng J."/>
            <person name="Li G."/>
            <person name="Shi J."/>
            <person name="Liu J."/>
            <person name="Lv H."/>
            <person name="Li J."/>
            <person name="Wang J."/>
            <person name="Deng Y."/>
            <person name="Ran L."/>
            <person name="Shi X."/>
            <person name="Wang X."/>
            <person name="Wu Q."/>
            <person name="Li C."/>
            <person name="Ren X."/>
            <person name="Wang J."/>
            <person name="Wang X."/>
            <person name="Li D."/>
            <person name="Liu D."/>
            <person name="Zhang X."/>
            <person name="Ji Z."/>
            <person name="Zhao W."/>
            <person name="Sun Y."/>
            <person name="Zhang Z."/>
            <person name="Bao J."/>
            <person name="Han Y."/>
            <person name="Dong L."/>
            <person name="Ji J."/>
            <person name="Chen P."/>
            <person name="Wu S."/>
            <person name="Liu J."/>
            <person name="Xiao Y."/>
            <person name="Bu D."/>
            <person name="Tan J."/>
            <person name="Yang L."/>
            <person name="Ye C."/>
            <person name="Zhang J."/>
            <person name="Xu J."/>
            <person name="Zhou Y."/>
            <person name="Yu Y."/>
            <person name="Zhang B."/>
            <person name="Zhuang S."/>
            <person name="Wei H."/>
            <person name="Liu B."/>
            <person name="Lei M."/>
            <person name="Yu H."/>
            <person name="Li Y."/>
            <person name="Xu H."/>
            <person name="Wei S."/>
            <person name="He X."/>
            <person name="Fang L."/>
            <person name="Zhang Z."/>
            <person name="Zhang Y."/>
            <person name="Huang X."/>
            <person name="Su Z."/>
            <person name="Tong W."/>
            <person name="Li J."/>
            <person name="Tong Z."/>
            <person name="Li S."/>
            <person name="Ye J."/>
            <person name="Wang L."/>
            <person name="Fang L."/>
            <person name="Lei T."/>
            <person name="Chen C."/>
            <person name="Chen H."/>
            <person name="Xu Z."/>
            <person name="Li H."/>
            <person name="Huang H."/>
            <person name="Zhang F."/>
            <person name="Xu H."/>
            <person name="Li N."/>
            <person name="Zhao C."/>
            <person name="Li S."/>
            <person name="Dong L."/>
            <person name="Huang Y."/>
            <person name="Li L."/>
            <person name="Xi Y."/>
            <person name="Qi Q."/>
            <person name="Li W."/>
            <person name="Zhang B."/>
            <person name="Hu W."/>
            <person name="Zhang Y."/>
            <person name="Tian X."/>
            <person name="Jiao Y."/>
            <person name="Liang X."/>
            <person name="Jin J."/>
            <person name="Gao L."/>
            <person name="Zheng W."/>
            <person name="Hao B."/>
            <person name="Liu S."/>
            <person name="Wang W."/>
            <person name="Yuan L."/>
            <person name="Cao M."/>
            <person name="McDermott J."/>
            <person name="Samudrala R."/>
            <person name="Wang J."/>
            <person name="Wong G.K."/>
            <person name="Yang H."/>
        </authorList>
    </citation>
    <scope>NUCLEOTIDE SEQUENCE [LARGE SCALE GENOMIC DNA]</scope>
    <source>
        <strain evidence="3">cv. 93-11</strain>
    </source>
</reference>
<dbReference type="PANTHER" id="PTHR31672">
    <property type="entry name" value="BNACNNG10540D PROTEIN"/>
    <property type="match status" value="1"/>
</dbReference>
<dbReference type="EMBL" id="CM000133">
    <property type="protein sequence ID" value="EEC83796.1"/>
    <property type="molecule type" value="Genomic_DNA"/>
</dbReference>
<feature type="domain" description="F-box" evidence="1">
    <location>
        <begin position="11"/>
        <end position="61"/>
    </location>
</feature>
<dbReference type="AlphaFoldDB" id="B8BC20"/>
<dbReference type="Pfam" id="PF00646">
    <property type="entry name" value="F-box"/>
    <property type="match status" value="1"/>
</dbReference>
<organism evidence="2 3">
    <name type="scientific">Oryza sativa subsp. indica</name>
    <name type="common">Rice</name>
    <dbReference type="NCBI Taxonomy" id="39946"/>
    <lineage>
        <taxon>Eukaryota</taxon>
        <taxon>Viridiplantae</taxon>
        <taxon>Streptophyta</taxon>
        <taxon>Embryophyta</taxon>
        <taxon>Tracheophyta</taxon>
        <taxon>Spermatophyta</taxon>
        <taxon>Magnoliopsida</taxon>
        <taxon>Liliopsida</taxon>
        <taxon>Poales</taxon>
        <taxon>Poaceae</taxon>
        <taxon>BOP clade</taxon>
        <taxon>Oryzoideae</taxon>
        <taxon>Oryzeae</taxon>
        <taxon>Oryzinae</taxon>
        <taxon>Oryza</taxon>
        <taxon>Oryza sativa</taxon>
    </lineage>
</organism>
<accession>B8BC20</accession>
<evidence type="ECO:0000313" key="3">
    <source>
        <dbReference type="Proteomes" id="UP000007015"/>
    </source>
</evidence>
<dbReference type="InterPro" id="IPR001810">
    <property type="entry name" value="F-box_dom"/>
</dbReference>
<sequence>MPPRKAPAMENVGVVDFPTDVLVDILSQLPTSSRRLCRLVCRRWRDTIDKRTPERDVRTKMLTFVKGLDNEASAYVVDEARGRHRRVWTSSCSVDVIGTRNGLICVLDGGTGAVTVANPATRESLSVPPPPPRQAGLLPCFPTRARTRRTGSRSTRRRCGTAVVHVPCYFNKSGTFDAVQVYTLGRGGRGAPPSWRSVPTPGASGRFQPGGVACVDGVAYWITAGTPAAIMSLDLKDNRVAPVWWMESTRDQRWTRRYNIMLETPKQHVMWPLFAHGENVLTVAQVFKEYNLHKHKVSDKRSSQCSMVKIWKKKPGVEIMNYGVADHTGISTFAYMETSEPLEIYK</sequence>
<dbReference type="SMART" id="SM00256">
    <property type="entry name" value="FBOX"/>
    <property type="match status" value="1"/>
</dbReference>
<dbReference type="InterPro" id="IPR036047">
    <property type="entry name" value="F-box-like_dom_sf"/>
</dbReference>
<dbReference type="STRING" id="39946.B8BC20"/>
<evidence type="ECO:0000259" key="1">
    <source>
        <dbReference type="PROSITE" id="PS50181"/>
    </source>
</evidence>
<dbReference type="HOGENOM" id="CLU_053613_0_0_1"/>
<gene>
    <name evidence="2" type="ORF">OsI_29712</name>
</gene>
<protein>
    <recommendedName>
        <fullName evidence="1">F-box domain-containing protein</fullName>
    </recommendedName>
</protein>
<name>B8BC20_ORYSI</name>
<dbReference type="PROSITE" id="PS50181">
    <property type="entry name" value="FBOX"/>
    <property type="match status" value="1"/>
</dbReference>
<dbReference type="OMA" id="METTEVW"/>
<dbReference type="Proteomes" id="UP000007015">
    <property type="component" value="Chromosome 8"/>
</dbReference>